<dbReference type="Pfam" id="PF01904">
    <property type="entry name" value="DUF72"/>
    <property type="match status" value="1"/>
</dbReference>
<proteinExistence type="predicted"/>
<dbReference type="KEGG" id="jas:FJQ89_00145"/>
<dbReference type="PANTHER" id="PTHR30348">
    <property type="entry name" value="UNCHARACTERIZED PROTEIN YECE"/>
    <property type="match status" value="1"/>
</dbReference>
<dbReference type="InterPro" id="IPR036520">
    <property type="entry name" value="UPF0759_sf"/>
</dbReference>
<dbReference type="Proteomes" id="UP000316665">
    <property type="component" value="Chromosome"/>
</dbReference>
<dbReference type="Gene3D" id="3.20.20.410">
    <property type="entry name" value="Protein of unknown function UPF0759"/>
    <property type="match status" value="1"/>
</dbReference>
<sequence length="238" mass="26275">MHTVYIGTAGWSLSSAAASHFPHDGSHLQRYARVLPCVEINSSFYRPHQPATYARWAASVPEHFRFSVKLPRSITHERHLRNCAAELERFAGEVMHLGNKLGCVLVQLPPSLRFDGDAAAAFFHALRQRFDGMLACEARHASWFAAGATELLTMQRITRVRADPPAGQPGPHVPTTDIAYFRLHGSPTIYYSDYPADYLAALANELAARAPMNSWCIFDNTAAGAALFNALDLQARLA</sequence>
<protein>
    <submittedName>
        <fullName evidence="1">DUF72 domain-containing protein</fullName>
    </submittedName>
</protein>
<evidence type="ECO:0000313" key="1">
    <source>
        <dbReference type="EMBL" id="QDG69001.1"/>
    </source>
</evidence>
<accession>A0A4Y6R7R6</accession>
<evidence type="ECO:0000313" key="2">
    <source>
        <dbReference type="Proteomes" id="UP000316665"/>
    </source>
</evidence>
<gene>
    <name evidence="1" type="ORF">FJQ89_00145</name>
</gene>
<dbReference type="InterPro" id="IPR002763">
    <property type="entry name" value="DUF72"/>
</dbReference>
<dbReference type="OrthoDB" id="9780310at2"/>
<dbReference type="AlphaFoldDB" id="A0A4Y6R7R6"/>
<organism evidence="1 2">
    <name type="scientific">Janthinobacterium tructae</name>
    <dbReference type="NCBI Taxonomy" id="2590869"/>
    <lineage>
        <taxon>Bacteria</taxon>
        <taxon>Pseudomonadati</taxon>
        <taxon>Pseudomonadota</taxon>
        <taxon>Betaproteobacteria</taxon>
        <taxon>Burkholderiales</taxon>
        <taxon>Oxalobacteraceae</taxon>
        <taxon>Janthinobacterium</taxon>
    </lineage>
</organism>
<name>A0A4Y6R7R6_9BURK</name>
<reference evidence="1 2" key="1">
    <citation type="submission" date="2019-06" db="EMBL/GenBank/DDBJ databases">
        <title>Complete genome sequence of Janthinobacterium sp. SNU WT3 isolated from diseased rainbow trout.</title>
        <authorList>
            <person name="Oh W.T."/>
            <person name="Park S.C."/>
        </authorList>
    </citation>
    <scope>NUCLEOTIDE SEQUENCE [LARGE SCALE GENOMIC DNA]</scope>
    <source>
        <strain evidence="1 2">SNU WT3</strain>
    </source>
</reference>
<dbReference type="PANTHER" id="PTHR30348:SF14">
    <property type="entry name" value="BLR8050 PROTEIN"/>
    <property type="match status" value="1"/>
</dbReference>
<dbReference type="SUPFAM" id="SSF117396">
    <property type="entry name" value="TM1631-like"/>
    <property type="match status" value="1"/>
</dbReference>
<dbReference type="RefSeq" id="WP_141168556.1">
    <property type="nucleotide sequence ID" value="NZ_CP041185.1"/>
</dbReference>
<dbReference type="EMBL" id="CP041185">
    <property type="protein sequence ID" value="QDG69001.1"/>
    <property type="molecule type" value="Genomic_DNA"/>
</dbReference>
<keyword evidence="2" id="KW-1185">Reference proteome</keyword>